<dbReference type="GO" id="GO:0009055">
    <property type="term" value="F:electron transfer activity"/>
    <property type="evidence" value="ECO:0007669"/>
    <property type="project" value="TreeGrafter"/>
</dbReference>
<evidence type="ECO:0000259" key="19">
    <source>
        <dbReference type="Pfam" id="PF02910"/>
    </source>
</evidence>
<keyword evidence="17" id="KW-0812">Transmembrane</keyword>
<dbReference type="SUPFAM" id="SSF51905">
    <property type="entry name" value="FAD/NAD(P)-binding domain"/>
    <property type="match status" value="1"/>
</dbReference>
<evidence type="ECO:0000256" key="12">
    <source>
        <dbReference type="PIRSR" id="PIRSR611281-1"/>
    </source>
</evidence>
<dbReference type="EMBL" id="CAJNOM010000074">
    <property type="protein sequence ID" value="CAF0986671.1"/>
    <property type="molecule type" value="Genomic_DNA"/>
</dbReference>
<comment type="similarity">
    <text evidence="2 16">Belongs to the FAD-dependent oxidoreductase 2 family. FRD/SDH subfamily.</text>
</comment>
<keyword evidence="21" id="KW-1185">Reference proteome</keyword>
<dbReference type="FunFam" id="1.20.58.100:FF:000001">
    <property type="entry name" value="Succinate dehydrogenase flavoprotein subunit (SdhA)"/>
    <property type="match status" value="1"/>
</dbReference>
<comment type="cofactor">
    <cofactor evidence="14">
        <name>FAD</name>
        <dbReference type="ChEBI" id="CHEBI:57692"/>
    </cofactor>
    <text evidence="14">Flavinylated by SdhE, about 5% flavinylation occurs in the absence of SdhE.</text>
</comment>
<feature type="binding site" evidence="13">
    <location>
        <position position="370"/>
    </location>
    <ligand>
        <name>substrate</name>
    </ligand>
</feature>
<evidence type="ECO:0000256" key="13">
    <source>
        <dbReference type="PIRSR" id="PIRSR611281-2"/>
    </source>
</evidence>
<keyword evidence="5" id="KW-0999">Mitochondrion inner membrane</keyword>
<dbReference type="NCBIfam" id="TIGR01816">
    <property type="entry name" value="sdhA_forward"/>
    <property type="match status" value="1"/>
</dbReference>
<organism evidence="20 21">
    <name type="scientific">Adineta steineri</name>
    <dbReference type="NCBI Taxonomy" id="433720"/>
    <lineage>
        <taxon>Eukaryota</taxon>
        <taxon>Metazoa</taxon>
        <taxon>Spiralia</taxon>
        <taxon>Gnathifera</taxon>
        <taxon>Rotifera</taxon>
        <taxon>Eurotatoria</taxon>
        <taxon>Bdelloidea</taxon>
        <taxon>Adinetida</taxon>
        <taxon>Adinetidae</taxon>
        <taxon>Adineta</taxon>
    </lineage>
</organism>
<comment type="function">
    <text evidence="16">Flavoprotein (FP) subunit of succinate dehydrogenase (SDH) that is involved in complex II of the mitochondrial electron transport chain and is responsible for transferring electrons from succinate to ubiquinone (coenzyme Q).</text>
</comment>
<feature type="binding site" evidence="13">
    <location>
        <position position="525"/>
    </location>
    <ligand>
        <name>substrate</name>
    </ligand>
</feature>
<evidence type="ECO:0000313" key="20">
    <source>
        <dbReference type="EMBL" id="CAF0986671.1"/>
    </source>
</evidence>
<gene>
    <name evidence="20" type="ORF">QVE165_LOCUS14161</name>
</gene>
<dbReference type="PANTHER" id="PTHR11632:SF51">
    <property type="entry name" value="SUCCINATE DEHYDROGENASE [UBIQUINONE] FLAVOPROTEIN SUBUNIT, MITOCHONDRIAL"/>
    <property type="match status" value="1"/>
</dbReference>
<dbReference type="AlphaFoldDB" id="A0A814FQ18"/>
<feature type="binding site" evidence="14">
    <location>
        <begin position="140"/>
        <end position="145"/>
    </location>
    <ligand>
        <name>FAD</name>
        <dbReference type="ChEBI" id="CHEBI:57692"/>
    </ligand>
</feature>
<comment type="catalytic activity">
    <reaction evidence="16">
        <text>a quinone + succinate = fumarate + a quinol</text>
        <dbReference type="Rhea" id="RHEA:40523"/>
        <dbReference type="ChEBI" id="CHEBI:24646"/>
        <dbReference type="ChEBI" id="CHEBI:29806"/>
        <dbReference type="ChEBI" id="CHEBI:30031"/>
        <dbReference type="ChEBI" id="CHEBI:132124"/>
        <dbReference type="EC" id="1.3.5.1"/>
    </reaction>
</comment>
<dbReference type="InterPro" id="IPR037099">
    <property type="entry name" value="Fum_R/Succ_DH_flav-like_C_sf"/>
</dbReference>
<evidence type="ECO:0000256" key="4">
    <source>
        <dbReference type="ARBA" id="ARBA00022630"/>
    </source>
</evidence>
<dbReference type="InterPro" id="IPR014006">
    <property type="entry name" value="Succ_Dhase_FrdA_Gneg"/>
</dbReference>
<dbReference type="InterPro" id="IPR003952">
    <property type="entry name" value="FRD_SDH_FAD_BS"/>
</dbReference>
<feature type="binding site" evidence="14">
    <location>
        <begin position="530"/>
        <end position="531"/>
    </location>
    <ligand>
        <name>FAD</name>
        <dbReference type="ChEBI" id="CHEBI:57692"/>
    </ligand>
</feature>
<proteinExistence type="inferred from homology"/>
<evidence type="ECO:0000313" key="21">
    <source>
        <dbReference type="Proteomes" id="UP000663832"/>
    </source>
</evidence>
<dbReference type="InterPro" id="IPR027477">
    <property type="entry name" value="Succ_DH/fumarate_Rdtase_cat_sf"/>
</dbReference>
<dbReference type="UniPathway" id="UPA00223">
    <property type="reaction ID" value="UER01006"/>
</dbReference>
<evidence type="ECO:0000256" key="3">
    <source>
        <dbReference type="ARBA" id="ARBA00022448"/>
    </source>
</evidence>
<reference evidence="20" key="1">
    <citation type="submission" date="2021-02" db="EMBL/GenBank/DDBJ databases">
        <authorList>
            <person name="Nowell W R."/>
        </authorList>
    </citation>
    <scope>NUCLEOTIDE SEQUENCE</scope>
</reference>
<feature type="binding site" evidence="14">
    <location>
        <position position="349"/>
    </location>
    <ligand>
        <name>FAD</name>
        <dbReference type="ChEBI" id="CHEBI:57692"/>
    </ligand>
</feature>
<dbReference type="GO" id="GO:0050660">
    <property type="term" value="F:flavin adenine dinucleotide binding"/>
    <property type="evidence" value="ECO:0007669"/>
    <property type="project" value="InterPro"/>
</dbReference>
<comment type="pathway">
    <text evidence="16">Carbohydrate metabolism; tricarboxylic acid cycle; fumarate from succinate (eukaryal route): step 1/1.</text>
</comment>
<dbReference type="Gene3D" id="1.20.58.100">
    <property type="entry name" value="Fumarate reductase/succinate dehydrogenase flavoprotein-like, C-terminal domain"/>
    <property type="match status" value="1"/>
</dbReference>
<dbReference type="Pfam" id="PF00890">
    <property type="entry name" value="FAD_binding_2"/>
    <property type="match status" value="1"/>
</dbReference>
<evidence type="ECO:0000256" key="14">
    <source>
        <dbReference type="PIRSR" id="PIRSR611281-3"/>
    </source>
</evidence>
<evidence type="ECO:0000256" key="7">
    <source>
        <dbReference type="ARBA" id="ARBA00022946"/>
    </source>
</evidence>
<dbReference type="FunFam" id="4.10.80.40:FF:000004">
    <property type="entry name" value="Succinate dehydrogenase [ubiquinone] flavoprotein subunit, mitochondrial"/>
    <property type="match status" value="1"/>
</dbReference>
<comment type="subcellular location">
    <subcellularLocation>
        <location evidence="1 16">Mitochondrion inner membrane</location>
        <topology evidence="1 16">Peripheral membrane protein</topology>
        <orientation evidence="1 16">Matrix side</orientation>
    </subcellularLocation>
</comment>
<evidence type="ECO:0000256" key="15">
    <source>
        <dbReference type="PIRSR" id="PIRSR611281-4"/>
    </source>
</evidence>
<feature type="binding site" evidence="14">
    <location>
        <position position="514"/>
    </location>
    <ligand>
        <name>FAD</name>
        <dbReference type="ChEBI" id="CHEBI:57692"/>
    </ligand>
</feature>
<evidence type="ECO:0000256" key="11">
    <source>
        <dbReference type="ARBA" id="ARBA00023136"/>
    </source>
</evidence>
<dbReference type="Proteomes" id="UP000663832">
    <property type="component" value="Unassembled WGS sequence"/>
</dbReference>
<evidence type="ECO:0000256" key="1">
    <source>
        <dbReference type="ARBA" id="ARBA00004443"/>
    </source>
</evidence>
<feature type="binding site" evidence="13">
    <location>
        <position position="382"/>
    </location>
    <ligand>
        <name>substrate</name>
    </ligand>
</feature>
<feature type="transmembrane region" description="Helical" evidence="17">
    <location>
        <begin position="62"/>
        <end position="81"/>
    </location>
</feature>
<dbReference type="Pfam" id="PF02910">
    <property type="entry name" value="Succ_DH_flav_C"/>
    <property type="match status" value="1"/>
</dbReference>
<keyword evidence="7 16" id="KW-0809">Transit peptide</keyword>
<dbReference type="Gene3D" id="4.10.80.40">
    <property type="entry name" value="succinate dehydrogenase protein domain"/>
    <property type="match status" value="1"/>
</dbReference>
<evidence type="ECO:0000256" key="16">
    <source>
        <dbReference type="RuleBase" id="RU362051"/>
    </source>
</evidence>
<dbReference type="Gene3D" id="3.90.700.10">
    <property type="entry name" value="Succinate dehydrogenase/fumarate reductase flavoprotein, catalytic domain"/>
    <property type="match status" value="1"/>
</dbReference>
<dbReference type="GO" id="GO:0008177">
    <property type="term" value="F:succinate dehydrogenase (quinone) activity"/>
    <property type="evidence" value="ECO:0007669"/>
    <property type="project" value="UniProtKB-EC"/>
</dbReference>
<keyword evidence="6 14" id="KW-0274">FAD</keyword>
<keyword evidence="9 16" id="KW-0560">Oxidoreductase</keyword>
<evidence type="ECO:0000256" key="8">
    <source>
        <dbReference type="ARBA" id="ARBA00022982"/>
    </source>
</evidence>
<evidence type="ECO:0000256" key="10">
    <source>
        <dbReference type="ARBA" id="ARBA00023128"/>
    </source>
</evidence>
<comment type="caution">
    <text evidence="20">The sequence shown here is derived from an EMBL/GenBank/DDBJ whole genome shotgun (WGS) entry which is preliminary data.</text>
</comment>
<evidence type="ECO:0000259" key="18">
    <source>
        <dbReference type="Pfam" id="PF00890"/>
    </source>
</evidence>
<name>A0A814FQ18_9BILA</name>
<keyword evidence="17" id="KW-1133">Transmembrane helix</keyword>
<protein>
    <recommendedName>
        <fullName evidence="16">Succinate dehydrogenase [ubiquinone] flavoprotein subunit, mitochondrial</fullName>
        <ecNumber evidence="16">1.3.5.1</ecNumber>
    </recommendedName>
</protein>
<dbReference type="InterPro" id="IPR003953">
    <property type="entry name" value="FAD-dep_OxRdtase_2_FAD-bd"/>
</dbReference>
<dbReference type="SUPFAM" id="SSF46977">
    <property type="entry name" value="Succinate dehydrogenase/fumarate reductase flavoprotein C-terminal domain"/>
    <property type="match status" value="1"/>
</dbReference>
<feature type="domain" description="FAD-dependent oxidoreductase 2 FAD-binding" evidence="18">
    <location>
        <begin position="135"/>
        <end position="531"/>
    </location>
</feature>
<evidence type="ECO:0000256" key="9">
    <source>
        <dbReference type="ARBA" id="ARBA00023002"/>
    </source>
</evidence>
<feature type="modified residue" description="Tele-8alpha-FAD histidine" evidence="15">
    <location>
        <position position="171"/>
    </location>
</feature>
<keyword evidence="11 16" id="KW-0472">Membrane</keyword>
<dbReference type="PROSITE" id="PS00504">
    <property type="entry name" value="FRD_SDH_FAD_BINDING"/>
    <property type="match status" value="1"/>
</dbReference>
<dbReference type="GO" id="GO:0005743">
    <property type="term" value="C:mitochondrial inner membrane"/>
    <property type="evidence" value="ECO:0007669"/>
    <property type="project" value="UniProtKB-SubCell"/>
</dbReference>
<feature type="domain" description="Fumarate reductase/succinate dehydrogenase flavoprotein-like C-terminal" evidence="19">
    <location>
        <begin position="586"/>
        <end position="742"/>
    </location>
</feature>
<keyword evidence="3 16" id="KW-0813">Transport</keyword>
<feature type="active site" description="Proton acceptor" evidence="12">
    <location>
        <position position="414"/>
    </location>
</feature>
<evidence type="ECO:0000256" key="2">
    <source>
        <dbReference type="ARBA" id="ARBA00008040"/>
    </source>
</evidence>
<dbReference type="OrthoDB" id="71672at2759"/>
<dbReference type="SUPFAM" id="SSF56425">
    <property type="entry name" value="Succinate dehydrogenase/fumarate reductase flavoprotein, catalytic domain"/>
    <property type="match status" value="1"/>
</dbReference>
<dbReference type="InterPro" id="IPR011281">
    <property type="entry name" value="Succ_DH_flav_su_fwd"/>
</dbReference>
<evidence type="ECO:0000256" key="5">
    <source>
        <dbReference type="ARBA" id="ARBA00022792"/>
    </source>
</evidence>
<dbReference type="NCBIfam" id="TIGR01812">
    <property type="entry name" value="sdhA_frdA_Gneg"/>
    <property type="match status" value="1"/>
</dbReference>
<dbReference type="PANTHER" id="PTHR11632">
    <property type="entry name" value="SUCCINATE DEHYDROGENASE 2 FLAVOPROTEIN SUBUNIT"/>
    <property type="match status" value="1"/>
</dbReference>
<keyword evidence="4 14" id="KW-0285">Flavoprotein</keyword>
<dbReference type="InterPro" id="IPR015939">
    <property type="entry name" value="Fum_Rdtase/Succ_DH_flav-like_C"/>
</dbReference>
<feature type="binding site" evidence="13">
    <location>
        <position position="481"/>
    </location>
    <ligand>
        <name>substrate</name>
    </ligand>
</feature>
<dbReference type="EC" id="1.3.5.1" evidence="16"/>
<keyword evidence="16" id="KW-0816">Tricarboxylic acid cycle</keyword>
<feature type="binding site" evidence="14">
    <location>
        <begin position="163"/>
        <end position="178"/>
    </location>
    <ligand>
        <name>FAD</name>
        <dbReference type="ChEBI" id="CHEBI:57692"/>
    </ligand>
</feature>
<dbReference type="Gene3D" id="3.50.50.60">
    <property type="entry name" value="FAD/NAD(P)-binding domain"/>
    <property type="match status" value="1"/>
</dbReference>
<evidence type="ECO:0000256" key="17">
    <source>
        <dbReference type="SAM" id="Phobius"/>
    </source>
</evidence>
<dbReference type="GO" id="GO:0006099">
    <property type="term" value="P:tricarboxylic acid cycle"/>
    <property type="evidence" value="ECO:0007669"/>
    <property type="project" value="UniProtKB-UniPathway"/>
</dbReference>
<keyword evidence="8 16" id="KW-0249">Electron transport</keyword>
<dbReference type="FunFam" id="3.90.700.10:FF:000001">
    <property type="entry name" value="Mitochondrial succinate dehydrogenase flavoprotein subunit"/>
    <property type="match status" value="1"/>
</dbReference>
<accession>A0A814FQ18</accession>
<sequence length="742" mass="82108">MGSAISNLLEGVHNGAQQLILQIDPSILKLKNTTFIVLDEFERKIHLNTEEYFISLRKNPSAWFLFIFIFLILIIIIICNLNDILYKLRFSLFTRQYVLTRSLAVQTSQTRNTDAKHTTGNRVASNYKIIDHMYDAVVVGAGGAGLRAGYGLSAAGFKTAVISKIFPTRSHTVAAQGGINAALGNMEADDWRWHMYDTVKGSDWLGDQDAIHYMTEQAPSAVIELENIGMPFSRTEEGKIYQRAFGGGSYDYGRGEQARRCCAVADRTGHAMLHTLYGESLKYNTDYFIEYFALDLFMNQDNTQCIGVIAMNLEDGSLHRFRANNTVLATGGYGRAYLSCTSAHTCTGDGNAMATRAGLQNQDLEFVQFHPTGILGVGCLITEGSRGEGGYLVNSTGERFMERYAPVAKDLASRDVVSRAMTIEIREGRGIGKDKDHISLQLHHLDPELLHKRLPGISETAHIFAGVDVTKQPIPVLPTVHYNMGGVPTNYKGQVIQGKNGKDVIVKGLYAAGEAACASVHGANRLGANSLLDLVVFGRACANTIAAENKPGESFTELPSNAGETSTANLDRLRNANGSISTANLRLKMQQTMQNHAAVFRDGETLKKGCNLMDDIFQAQKDLKLTDRGIIWNTDLIETLELQNLLLNAMQTIYGAEARKESRGAHAREDYPNRADEYDYTNVEKNPIANQKKKSMEEHWRKHTLSYTDPDTGKTTLTYRAVTDKTLDESRCKSVPPKPRVY</sequence>
<evidence type="ECO:0000256" key="6">
    <source>
        <dbReference type="ARBA" id="ARBA00022827"/>
    </source>
</evidence>
<keyword evidence="10" id="KW-0496">Mitochondrion</keyword>
<dbReference type="GO" id="GO:0006121">
    <property type="term" value="P:mitochondrial electron transport, succinate to ubiquinone"/>
    <property type="evidence" value="ECO:0007669"/>
    <property type="project" value="TreeGrafter"/>
</dbReference>
<dbReference type="InterPro" id="IPR036188">
    <property type="entry name" value="FAD/NAD-bd_sf"/>
</dbReference>
<dbReference type="InterPro" id="IPR030664">
    <property type="entry name" value="SdhA/FrdA/AprA"/>
</dbReference>